<sequence>MGQICGGLQAVSAGPETPKASGVRIMSKVLQSDVAIVGGGMVGLSTAIGLGRAGMSVTVVDRLDAPETTAPAFDGRASAIAYASVRMLEALGIWQHMAPHAQPILEIRVSDGTVSRGPGLLHLHFDHRDMKMAGSDPDGPLGHMVENRFTRIALFKALDETPNVRLIAPDTVETIHTDKTGTALTLGSGQRVEAALLLGIDGRQSQVRAHAGIPSSGCSYKQTGIVCAIAHECDHLGIAHEKFLPSGPFAILPLKDRRASLVWSEKARLAETIMGLSERAFEAEVRRRVGDFLGDVRVTGGRWSYPLSMHVAHDFIAERTALVGDSAHGIHPIAGQGLNLGLRDAAALIEVLAEAHRLGLDPGGAETLKRYQTWRRSDTVVLAGIMDGLTRLFSNDSKSLRLARGIGLSVVDRIPPLKRFFISHARGTVGTLPKLLTGETPA</sequence>
<accession>A0A3M0CFC8</accession>
<dbReference type="FunCoup" id="A0A3M0CFC8">
    <property type="interactions" value="410"/>
</dbReference>
<dbReference type="InParanoid" id="A0A3M0CFC8"/>
<proteinExistence type="inferred from homology"/>
<evidence type="ECO:0000256" key="4">
    <source>
        <dbReference type="ARBA" id="ARBA00022630"/>
    </source>
</evidence>
<gene>
    <name evidence="9" type="ORF">BXY39_3330</name>
</gene>
<evidence type="ECO:0000256" key="5">
    <source>
        <dbReference type="ARBA" id="ARBA00022827"/>
    </source>
</evidence>
<dbReference type="PANTHER" id="PTHR43876">
    <property type="entry name" value="UBIQUINONE BIOSYNTHESIS MONOOXYGENASE COQ6, MITOCHONDRIAL"/>
    <property type="match status" value="1"/>
</dbReference>
<dbReference type="Gene3D" id="3.50.50.60">
    <property type="entry name" value="FAD/NAD(P)-binding domain"/>
    <property type="match status" value="2"/>
</dbReference>
<comment type="pathway">
    <text evidence="2">Cofactor biosynthesis; ubiquinone biosynthesis.</text>
</comment>
<evidence type="ECO:0000256" key="2">
    <source>
        <dbReference type="ARBA" id="ARBA00004749"/>
    </source>
</evidence>
<name>A0A3M0CFC8_9PROT</name>
<dbReference type="Pfam" id="PF01494">
    <property type="entry name" value="FAD_binding_3"/>
    <property type="match status" value="1"/>
</dbReference>
<keyword evidence="4" id="KW-0285">Flavoprotein</keyword>
<dbReference type="GO" id="GO:0071949">
    <property type="term" value="F:FAD binding"/>
    <property type="evidence" value="ECO:0007669"/>
    <property type="project" value="InterPro"/>
</dbReference>
<evidence type="ECO:0000256" key="7">
    <source>
        <dbReference type="ARBA" id="ARBA00023033"/>
    </source>
</evidence>
<protein>
    <submittedName>
        <fullName evidence="9">2-octaprenyl-6-methoxyphenol hydroxylase</fullName>
    </submittedName>
</protein>
<dbReference type="InterPro" id="IPR002938">
    <property type="entry name" value="FAD-bd"/>
</dbReference>
<dbReference type="Proteomes" id="UP000271227">
    <property type="component" value="Unassembled WGS sequence"/>
</dbReference>
<dbReference type="EMBL" id="REFR01000015">
    <property type="protein sequence ID" value="RMB01823.1"/>
    <property type="molecule type" value="Genomic_DNA"/>
</dbReference>
<evidence type="ECO:0000256" key="1">
    <source>
        <dbReference type="ARBA" id="ARBA00001974"/>
    </source>
</evidence>
<dbReference type="PRINTS" id="PR00420">
    <property type="entry name" value="RNGMNOXGNASE"/>
</dbReference>
<keyword evidence="6" id="KW-0560">Oxidoreductase</keyword>
<dbReference type="GO" id="GO:0110142">
    <property type="term" value="C:ubiquinone biosynthesis complex"/>
    <property type="evidence" value="ECO:0007669"/>
    <property type="project" value="UniProtKB-ARBA"/>
</dbReference>
<evidence type="ECO:0000313" key="9">
    <source>
        <dbReference type="EMBL" id="RMB01823.1"/>
    </source>
</evidence>
<feature type="domain" description="FAD-binding" evidence="8">
    <location>
        <begin position="32"/>
        <end position="376"/>
    </location>
</feature>
<dbReference type="UniPathway" id="UPA00232"/>
<dbReference type="PROSITE" id="PS01304">
    <property type="entry name" value="UBIH"/>
    <property type="match status" value="1"/>
</dbReference>
<dbReference type="SUPFAM" id="SSF51905">
    <property type="entry name" value="FAD/NAD(P)-binding domain"/>
    <property type="match status" value="1"/>
</dbReference>
<dbReference type="InterPro" id="IPR018168">
    <property type="entry name" value="Ubi_Hdrlase_CS"/>
</dbReference>
<dbReference type="InterPro" id="IPR036188">
    <property type="entry name" value="FAD/NAD-bd_sf"/>
</dbReference>
<evidence type="ECO:0000256" key="6">
    <source>
        <dbReference type="ARBA" id="ARBA00023002"/>
    </source>
</evidence>
<evidence type="ECO:0000259" key="8">
    <source>
        <dbReference type="Pfam" id="PF01494"/>
    </source>
</evidence>
<dbReference type="GO" id="GO:0016705">
    <property type="term" value="F:oxidoreductase activity, acting on paired donors, with incorporation or reduction of molecular oxygen"/>
    <property type="evidence" value="ECO:0007669"/>
    <property type="project" value="InterPro"/>
</dbReference>
<dbReference type="NCBIfam" id="TIGR01988">
    <property type="entry name" value="Ubi-OHases"/>
    <property type="match status" value="1"/>
</dbReference>
<evidence type="ECO:0000256" key="3">
    <source>
        <dbReference type="ARBA" id="ARBA00005349"/>
    </source>
</evidence>
<dbReference type="InterPro" id="IPR051205">
    <property type="entry name" value="UbiH/COQ6_monooxygenase"/>
</dbReference>
<comment type="cofactor">
    <cofactor evidence="1">
        <name>FAD</name>
        <dbReference type="ChEBI" id="CHEBI:57692"/>
    </cofactor>
</comment>
<dbReference type="GO" id="GO:0006744">
    <property type="term" value="P:ubiquinone biosynthetic process"/>
    <property type="evidence" value="ECO:0007669"/>
    <property type="project" value="UniProtKB-UniPathway"/>
</dbReference>
<dbReference type="FunFam" id="3.50.50.60:FF:000021">
    <property type="entry name" value="Ubiquinone biosynthesis monooxygenase COQ6"/>
    <property type="match status" value="1"/>
</dbReference>
<comment type="caution">
    <text evidence="9">The sequence shown here is derived from an EMBL/GenBank/DDBJ whole genome shotgun (WGS) entry which is preliminary data.</text>
</comment>
<evidence type="ECO:0000313" key="10">
    <source>
        <dbReference type="Proteomes" id="UP000271227"/>
    </source>
</evidence>
<reference evidence="9 10" key="1">
    <citation type="submission" date="2018-10" db="EMBL/GenBank/DDBJ databases">
        <title>Genomic Encyclopedia of Archaeal and Bacterial Type Strains, Phase II (KMG-II): from individual species to whole genera.</title>
        <authorList>
            <person name="Goeker M."/>
        </authorList>
    </citation>
    <scope>NUCLEOTIDE SEQUENCE [LARGE SCALE GENOMIC DNA]</scope>
    <source>
        <strain evidence="9 10">DSM 25217</strain>
    </source>
</reference>
<comment type="similarity">
    <text evidence="3">Belongs to the UbiH/COQ6 family.</text>
</comment>
<keyword evidence="10" id="KW-1185">Reference proteome</keyword>
<dbReference type="GO" id="GO:0004497">
    <property type="term" value="F:monooxygenase activity"/>
    <property type="evidence" value="ECO:0007669"/>
    <property type="project" value="UniProtKB-KW"/>
</dbReference>
<dbReference type="InterPro" id="IPR010971">
    <property type="entry name" value="UbiH/COQ6"/>
</dbReference>
<keyword evidence="7" id="KW-0503">Monooxygenase</keyword>
<organism evidence="9 10">
    <name type="scientific">Eilatimonas milleporae</name>
    <dbReference type="NCBI Taxonomy" id="911205"/>
    <lineage>
        <taxon>Bacteria</taxon>
        <taxon>Pseudomonadati</taxon>
        <taxon>Pseudomonadota</taxon>
        <taxon>Alphaproteobacteria</taxon>
        <taxon>Kordiimonadales</taxon>
        <taxon>Kordiimonadaceae</taxon>
        <taxon>Eilatimonas</taxon>
    </lineage>
</organism>
<keyword evidence="5" id="KW-0274">FAD</keyword>
<dbReference type="AlphaFoldDB" id="A0A3M0CFC8"/>
<dbReference type="PANTHER" id="PTHR43876:SF7">
    <property type="entry name" value="UBIQUINONE BIOSYNTHESIS MONOOXYGENASE COQ6, MITOCHONDRIAL"/>
    <property type="match status" value="1"/>
</dbReference>